<gene>
    <name evidence="1" type="ORF">SAMN05421540_101370</name>
</gene>
<name>A0A1H3W2M3_9FLAO</name>
<evidence type="ECO:0000313" key="1">
    <source>
        <dbReference type="EMBL" id="SDZ80578.1"/>
    </source>
</evidence>
<keyword evidence="2" id="KW-1185">Reference proteome</keyword>
<sequence length="137" mass="15743">MMKGLKVIIVFVLISLVACQKSEKSEVSETEKTMKEVKSTRIYEAGKLIKGEFIYLDNLAVLKGDDFIYGIKMNDKANELVKKTNEVKRDSFDMIPVILTGEITKSEQKNTWEEWLIIEDIVEVKAPQKQKVKLETK</sequence>
<protein>
    <recommendedName>
        <fullName evidence="3">Lipoprotein</fullName>
    </recommendedName>
</protein>
<dbReference type="Proteomes" id="UP000198820">
    <property type="component" value="Unassembled WGS sequence"/>
</dbReference>
<dbReference type="EMBL" id="FNQF01000001">
    <property type="protein sequence ID" value="SDZ80578.1"/>
    <property type="molecule type" value="Genomic_DNA"/>
</dbReference>
<organism evidence="1 2">
    <name type="scientific">Psychroflexus halocasei</name>
    <dbReference type="NCBI Taxonomy" id="908615"/>
    <lineage>
        <taxon>Bacteria</taxon>
        <taxon>Pseudomonadati</taxon>
        <taxon>Bacteroidota</taxon>
        <taxon>Flavobacteriia</taxon>
        <taxon>Flavobacteriales</taxon>
        <taxon>Flavobacteriaceae</taxon>
        <taxon>Psychroflexus</taxon>
    </lineage>
</organism>
<proteinExistence type="predicted"/>
<reference evidence="1 2" key="1">
    <citation type="submission" date="2016-10" db="EMBL/GenBank/DDBJ databases">
        <authorList>
            <person name="de Groot N.N."/>
        </authorList>
    </citation>
    <scope>NUCLEOTIDE SEQUENCE [LARGE SCALE GENOMIC DNA]</scope>
    <source>
        <strain evidence="1 2">DSM 23581</strain>
    </source>
</reference>
<dbReference type="AlphaFoldDB" id="A0A1H3W2M3"/>
<evidence type="ECO:0008006" key="3">
    <source>
        <dbReference type="Google" id="ProtNLM"/>
    </source>
</evidence>
<accession>A0A1H3W2M3</accession>
<dbReference type="PROSITE" id="PS51257">
    <property type="entry name" value="PROKAR_LIPOPROTEIN"/>
    <property type="match status" value="1"/>
</dbReference>
<dbReference type="STRING" id="908615.SAMN05421540_101370"/>
<evidence type="ECO:0000313" key="2">
    <source>
        <dbReference type="Proteomes" id="UP000198820"/>
    </source>
</evidence>